<comment type="similarity">
    <text evidence="2">Belongs to the CDP-alcohol phosphatidyltransferase class-I family.</text>
</comment>
<dbReference type="AlphaFoldDB" id="A0A7Y9I7Y6"/>
<keyword evidence="1 2" id="KW-0808">Transferase</keyword>
<sequence length="1018" mass="108372">MLIAVAGAPASAPGVTDRLRGQCAALPVRARARTADLPDTDSAGVLTGLADLADEASANGEPLAVCAADLLVSDTPLLQVLDDPRDGSRALIETLDQTAQVAPTCAIRVVRGQLVGVATARHQLGEATGTFLGLLVLRPADLPAAAAAWRDAAALLVDRGWTDLDPIQTALLALVRSGAALTAVPIDGYLGARGADATPELLGRVERLNEADIAWRRASRPGDGVWSTFVLRPISRRLSRWAVRVGLTPNALTLISLVVAFGACAMIAFGPLPAVIIAAVLLQFSLIIDCSDGEVARSTRSYTPFGAWADLTSDRVKEYLALAALAVCAVRGDGDAWLLAVAALGLQTVRHLQDYSFADTVLIWWRRPRPDLRPLRETAPVSRKSGPSDAVARIIGTPTGPVHWIKQALHAQIGERWLVLTVGLIVGGPVAALIAYLVLVGIAELWTLTGWFLRTVTRRDRSALPEAAAVLLARLRDDGVLVKLLAGRPRRPLAWLLPPLLTGLEGLTVLVTTALVAPSALWLGFAWLAVVAARRYDLFYRHRTGRRPLPYLLSVLGGGWPVRIPALIIGALSGPTGHTWLLGVGSVWLALVVLPESLGSALASLRPAGRDYGDRPPLTGPARLRLAKSVLRRAVSVPVSRLLMVLRPPRRQALVGGLPDTEENSLVTAIGLTRRYGGRVFLVANDVEVVRTQLRRVAELLGDGEAAERVTVISKAGLSTYLIFIDSELVLYTHGLYDSPRPVRRRLHVNLWHGTGPKWNANANFAQRIGAQAHSASSPLWGLEAIRALSMRPETALVAGNPRQDVIAASTDRAAVAALGLDPERPYVLWLPTFRRSTAAGLVGLAEGESLSPAAAAAFLAAADRAGVQLIIKPHRLDADRLGELGLTVITDADLSAAGVTLYQLIGLADGLLSDYSSVWVDYLDTGRSIGLYVPDLASYTAGRGLNLPQLGDVAGELIITEESATEFFSAVADGKCFAEDAQLRLRRRLAMITVPLGSRTDALLTDLKALAPDLSLD</sequence>
<protein>
    <recommendedName>
        <fullName evidence="6">CDP-Glycerol:Poly(Glycerophosphate) glycerophosphotransferase</fullName>
    </recommendedName>
</protein>
<dbReference type="Proteomes" id="UP000569914">
    <property type="component" value="Unassembled WGS sequence"/>
</dbReference>
<dbReference type="InterPro" id="IPR007554">
    <property type="entry name" value="Glycerophosphate_synth"/>
</dbReference>
<dbReference type="InterPro" id="IPR051612">
    <property type="entry name" value="Teichoic_Acid_Biosynth"/>
</dbReference>
<dbReference type="Pfam" id="PF04464">
    <property type="entry name" value="Glyphos_transf"/>
    <property type="match status" value="1"/>
</dbReference>
<accession>A0A7Y9I7Y6</accession>
<keyword evidence="5" id="KW-1185">Reference proteome</keyword>
<dbReference type="PANTHER" id="PTHR37316:SF3">
    <property type="entry name" value="TEICHOIC ACID GLYCEROL-PHOSPHATE TRANSFERASE"/>
    <property type="match status" value="1"/>
</dbReference>
<feature type="transmembrane region" description="Helical" evidence="3">
    <location>
        <begin position="507"/>
        <end position="530"/>
    </location>
</feature>
<dbReference type="InterPro" id="IPR048254">
    <property type="entry name" value="CDP_ALCOHOL_P_TRANSF_CS"/>
</dbReference>
<keyword evidence="3" id="KW-0472">Membrane</keyword>
<name>A0A7Y9I7Y6_9ACTN</name>
<dbReference type="InterPro" id="IPR043130">
    <property type="entry name" value="CDP-OH_PTrfase_TM_dom"/>
</dbReference>
<evidence type="ECO:0000313" key="4">
    <source>
        <dbReference type="EMBL" id="NYE71419.1"/>
    </source>
</evidence>
<evidence type="ECO:0008006" key="6">
    <source>
        <dbReference type="Google" id="ProtNLM"/>
    </source>
</evidence>
<feature type="transmembrane region" description="Helical" evidence="3">
    <location>
        <begin position="551"/>
        <end position="574"/>
    </location>
</feature>
<dbReference type="Pfam" id="PF01066">
    <property type="entry name" value="CDP-OH_P_transf"/>
    <property type="match status" value="1"/>
</dbReference>
<dbReference type="Gene3D" id="3.40.50.12580">
    <property type="match status" value="1"/>
</dbReference>
<dbReference type="GO" id="GO:0008654">
    <property type="term" value="P:phospholipid biosynthetic process"/>
    <property type="evidence" value="ECO:0007669"/>
    <property type="project" value="InterPro"/>
</dbReference>
<dbReference type="EMBL" id="JACCBU010000001">
    <property type="protein sequence ID" value="NYE71419.1"/>
    <property type="molecule type" value="Genomic_DNA"/>
</dbReference>
<dbReference type="GO" id="GO:0047355">
    <property type="term" value="F:CDP-glycerol glycerophosphotransferase activity"/>
    <property type="evidence" value="ECO:0007669"/>
    <property type="project" value="InterPro"/>
</dbReference>
<dbReference type="InterPro" id="IPR000462">
    <property type="entry name" value="CDP-OH_P_trans"/>
</dbReference>
<dbReference type="RefSeq" id="WP_179751542.1">
    <property type="nucleotide sequence ID" value="NZ_JACCBU010000001.1"/>
</dbReference>
<dbReference type="PROSITE" id="PS00379">
    <property type="entry name" value="CDP_ALCOHOL_P_TRANSF"/>
    <property type="match status" value="1"/>
</dbReference>
<gene>
    <name evidence="4" type="ORF">BKA15_002748</name>
</gene>
<reference evidence="4 5" key="1">
    <citation type="submission" date="2020-07" db="EMBL/GenBank/DDBJ databases">
        <title>Sequencing the genomes of 1000 actinobacteria strains.</title>
        <authorList>
            <person name="Klenk H.-P."/>
        </authorList>
    </citation>
    <scope>NUCLEOTIDE SEQUENCE [LARGE SCALE GENOMIC DNA]</scope>
    <source>
        <strain evidence="4 5">DSM 22083</strain>
    </source>
</reference>
<evidence type="ECO:0000256" key="2">
    <source>
        <dbReference type="RuleBase" id="RU003750"/>
    </source>
</evidence>
<organism evidence="4 5">
    <name type="scientific">Microlunatus parietis</name>
    <dbReference type="NCBI Taxonomy" id="682979"/>
    <lineage>
        <taxon>Bacteria</taxon>
        <taxon>Bacillati</taxon>
        <taxon>Actinomycetota</taxon>
        <taxon>Actinomycetes</taxon>
        <taxon>Propionibacteriales</taxon>
        <taxon>Propionibacteriaceae</taxon>
        <taxon>Microlunatus</taxon>
    </lineage>
</organism>
<comment type="caution">
    <text evidence="4">The sequence shown here is derived from an EMBL/GenBank/DDBJ whole genome shotgun (WGS) entry which is preliminary data.</text>
</comment>
<dbReference type="InterPro" id="IPR043148">
    <property type="entry name" value="TagF_C"/>
</dbReference>
<feature type="transmembrane region" description="Helical" evidence="3">
    <location>
        <begin position="267"/>
        <end position="288"/>
    </location>
</feature>
<dbReference type="PANTHER" id="PTHR37316">
    <property type="entry name" value="TEICHOIC ACID GLYCEROL-PHOSPHATE PRIMASE"/>
    <property type="match status" value="1"/>
</dbReference>
<proteinExistence type="inferred from homology"/>
<keyword evidence="3" id="KW-1133">Transmembrane helix</keyword>
<dbReference type="Gene3D" id="1.20.120.1760">
    <property type="match status" value="1"/>
</dbReference>
<keyword evidence="3" id="KW-0812">Transmembrane</keyword>
<dbReference type="GO" id="GO:0016020">
    <property type="term" value="C:membrane"/>
    <property type="evidence" value="ECO:0007669"/>
    <property type="project" value="InterPro"/>
</dbReference>
<evidence type="ECO:0000313" key="5">
    <source>
        <dbReference type="Proteomes" id="UP000569914"/>
    </source>
</evidence>
<evidence type="ECO:0000256" key="1">
    <source>
        <dbReference type="ARBA" id="ARBA00022679"/>
    </source>
</evidence>
<feature type="transmembrane region" description="Helical" evidence="3">
    <location>
        <begin position="417"/>
        <end position="443"/>
    </location>
</feature>
<evidence type="ECO:0000256" key="3">
    <source>
        <dbReference type="SAM" id="Phobius"/>
    </source>
</evidence>